<protein>
    <submittedName>
        <fullName evidence="2">(rape) hypothetical protein</fullName>
    </submittedName>
    <submittedName>
        <fullName evidence="3">BnaC01g23920D protein</fullName>
    </submittedName>
</protein>
<reference evidence="2" key="3">
    <citation type="submission" date="2021-01" db="EMBL/GenBank/DDBJ databases">
        <authorList>
            <consortium name="Genoscope - CEA"/>
            <person name="William W."/>
        </authorList>
    </citation>
    <scope>NUCLEOTIDE SEQUENCE</scope>
</reference>
<reference evidence="3 4" key="1">
    <citation type="journal article" date="2014" name="Science">
        <title>Plant genetics. Early allopolyploid evolution in the post-Neolithic Brassica napus oilseed genome.</title>
        <authorList>
            <person name="Chalhoub B."/>
            <person name="Denoeud F."/>
            <person name="Liu S."/>
            <person name="Parkin I.A."/>
            <person name="Tang H."/>
            <person name="Wang X."/>
            <person name="Chiquet J."/>
            <person name="Belcram H."/>
            <person name="Tong C."/>
            <person name="Samans B."/>
            <person name="Correa M."/>
            <person name="Da Silva C."/>
            <person name="Just J."/>
            <person name="Falentin C."/>
            <person name="Koh C.S."/>
            <person name="Le Clainche I."/>
            <person name="Bernard M."/>
            <person name="Bento P."/>
            <person name="Noel B."/>
            <person name="Labadie K."/>
            <person name="Alberti A."/>
            <person name="Charles M."/>
            <person name="Arnaud D."/>
            <person name="Guo H."/>
            <person name="Daviaud C."/>
            <person name="Alamery S."/>
            <person name="Jabbari K."/>
            <person name="Zhao M."/>
            <person name="Edger P.P."/>
            <person name="Chelaifa H."/>
            <person name="Tack D."/>
            <person name="Lassalle G."/>
            <person name="Mestiri I."/>
            <person name="Schnel N."/>
            <person name="Le Paslier M.C."/>
            <person name="Fan G."/>
            <person name="Renault V."/>
            <person name="Bayer P.E."/>
            <person name="Golicz A.A."/>
            <person name="Manoli S."/>
            <person name="Lee T.H."/>
            <person name="Thi V.H."/>
            <person name="Chalabi S."/>
            <person name="Hu Q."/>
            <person name="Fan C."/>
            <person name="Tollenaere R."/>
            <person name="Lu Y."/>
            <person name="Battail C."/>
            <person name="Shen J."/>
            <person name="Sidebottom C.H."/>
            <person name="Wang X."/>
            <person name="Canaguier A."/>
            <person name="Chauveau A."/>
            <person name="Berard A."/>
            <person name="Deniot G."/>
            <person name="Guan M."/>
            <person name="Liu Z."/>
            <person name="Sun F."/>
            <person name="Lim Y.P."/>
            <person name="Lyons E."/>
            <person name="Town C.D."/>
            <person name="Bancroft I."/>
            <person name="Wang X."/>
            <person name="Meng J."/>
            <person name="Ma J."/>
            <person name="Pires J.C."/>
            <person name="King G.J."/>
            <person name="Brunel D."/>
            <person name="Delourme R."/>
            <person name="Renard M."/>
            <person name="Aury J.M."/>
            <person name="Adams K.L."/>
            <person name="Batley J."/>
            <person name="Snowdon R.J."/>
            <person name="Tost J."/>
            <person name="Edwards D."/>
            <person name="Zhou Y."/>
            <person name="Hua W."/>
            <person name="Sharpe A.G."/>
            <person name="Paterson A.H."/>
            <person name="Guan C."/>
            <person name="Wincker P."/>
        </authorList>
    </citation>
    <scope>NUCLEOTIDE SEQUENCE [LARGE SCALE GENOMIC DNA]</scope>
    <source>
        <strain evidence="4">cv. Darmor-bzh</strain>
    </source>
</reference>
<sequence>MIALPDLIYPDGLELNKTVAINQHSSASYIRTVKKILTKEELKRIWQTFMGPVIKLGERSLKLSAKIIHVILTGSIITVKKKNEAWFRFGAQPLSFSIREFHMVTSLRCSAEVPQTDTETHRFQWDFLEGSTHTLEDLEMQLRGTNEESSDERFCLAMLLLIESILLQKSAKTNFPLDYVKKAHDIDALMAYP</sequence>
<dbReference type="Pfam" id="PF09331">
    <property type="entry name" value="DUF1985"/>
    <property type="match status" value="1"/>
</dbReference>
<keyword evidence="4" id="KW-1185">Reference proteome</keyword>
<dbReference type="PaxDb" id="3708-A0A078G6T3"/>
<name>A0A078G6T3_BRANA</name>
<dbReference type="EMBL" id="HG994365">
    <property type="protein sequence ID" value="CAF2074885.1"/>
    <property type="molecule type" value="Genomic_DNA"/>
</dbReference>
<reference evidence="3" key="2">
    <citation type="submission" date="2014-06" db="EMBL/GenBank/DDBJ databases">
        <authorList>
            <person name="Genoscope - CEA"/>
        </authorList>
    </citation>
    <scope>NUCLEOTIDE SEQUENCE</scope>
</reference>
<gene>
    <name evidence="3" type="primary">BnaC01g23920D</name>
    <name evidence="2" type="ORF">DARMORV10_C01P34250.1</name>
    <name evidence="3" type="ORF">GSBRNA2T00012328001</name>
</gene>
<evidence type="ECO:0000313" key="2">
    <source>
        <dbReference type="EMBL" id="CAF2074885.1"/>
    </source>
</evidence>
<feature type="domain" description="DUF1985" evidence="1">
    <location>
        <begin position="78"/>
        <end position="193"/>
    </location>
</feature>
<evidence type="ECO:0000259" key="1">
    <source>
        <dbReference type="Pfam" id="PF09331"/>
    </source>
</evidence>
<dbReference type="Gramene" id="CDY20348">
    <property type="protein sequence ID" value="CDY20348"/>
    <property type="gene ID" value="GSBRNA2T00012328001"/>
</dbReference>
<accession>A0A078G6T3</accession>
<evidence type="ECO:0000313" key="4">
    <source>
        <dbReference type="Proteomes" id="UP000028999"/>
    </source>
</evidence>
<dbReference type="Proteomes" id="UP001295469">
    <property type="component" value="Chromosome C01"/>
</dbReference>
<dbReference type="PANTHER" id="PTHR48449">
    <property type="entry name" value="DUF1985 DOMAIN-CONTAINING PROTEIN"/>
    <property type="match status" value="1"/>
</dbReference>
<dbReference type="AlphaFoldDB" id="A0A078G6T3"/>
<dbReference type="InterPro" id="IPR015410">
    <property type="entry name" value="DUF1985"/>
</dbReference>
<dbReference type="PANTHER" id="PTHR48449:SF1">
    <property type="entry name" value="DUF1985 DOMAIN-CONTAINING PROTEIN"/>
    <property type="match status" value="1"/>
</dbReference>
<dbReference type="Proteomes" id="UP000028999">
    <property type="component" value="Unassembled WGS sequence"/>
</dbReference>
<evidence type="ECO:0000313" key="3">
    <source>
        <dbReference type="EMBL" id="CDY20348.1"/>
    </source>
</evidence>
<dbReference type="OMA" id="FSITEFH"/>
<proteinExistence type="predicted"/>
<dbReference type="EMBL" id="LK032106">
    <property type="protein sequence ID" value="CDY20348.1"/>
    <property type="molecule type" value="Genomic_DNA"/>
</dbReference>
<organism evidence="3 4">
    <name type="scientific">Brassica napus</name>
    <name type="common">Rape</name>
    <dbReference type="NCBI Taxonomy" id="3708"/>
    <lineage>
        <taxon>Eukaryota</taxon>
        <taxon>Viridiplantae</taxon>
        <taxon>Streptophyta</taxon>
        <taxon>Embryophyta</taxon>
        <taxon>Tracheophyta</taxon>
        <taxon>Spermatophyta</taxon>
        <taxon>Magnoliopsida</taxon>
        <taxon>eudicotyledons</taxon>
        <taxon>Gunneridae</taxon>
        <taxon>Pentapetalae</taxon>
        <taxon>rosids</taxon>
        <taxon>malvids</taxon>
        <taxon>Brassicales</taxon>
        <taxon>Brassicaceae</taxon>
        <taxon>Brassiceae</taxon>
        <taxon>Brassica</taxon>
    </lineage>
</organism>